<dbReference type="SUPFAM" id="SSF52172">
    <property type="entry name" value="CheY-like"/>
    <property type="match status" value="1"/>
</dbReference>
<keyword evidence="3" id="KW-0804">Transcription</keyword>
<dbReference type="Pfam" id="PF11154">
    <property type="entry name" value="DUF2934"/>
    <property type="match status" value="1"/>
</dbReference>
<proteinExistence type="predicted"/>
<dbReference type="PANTHER" id="PTHR44591:SF3">
    <property type="entry name" value="RESPONSE REGULATORY DOMAIN-CONTAINING PROTEIN"/>
    <property type="match status" value="1"/>
</dbReference>
<name>C6B964_RHILS</name>
<dbReference type="Pfam" id="PF00072">
    <property type="entry name" value="Response_reg"/>
    <property type="match status" value="1"/>
</dbReference>
<dbReference type="AlphaFoldDB" id="C6B964"/>
<dbReference type="InterPro" id="IPR001789">
    <property type="entry name" value="Sig_transdc_resp-reg_receiver"/>
</dbReference>
<dbReference type="OrthoDB" id="9784719at2"/>
<dbReference type="HOGENOM" id="CLU_000445_69_8_5"/>
<keyword evidence="1 4" id="KW-0597">Phosphoprotein</keyword>
<dbReference type="PROSITE" id="PS50110">
    <property type="entry name" value="RESPONSE_REGULATORY"/>
    <property type="match status" value="1"/>
</dbReference>
<dbReference type="PANTHER" id="PTHR44591">
    <property type="entry name" value="STRESS RESPONSE REGULATOR PROTEIN 1"/>
    <property type="match status" value="1"/>
</dbReference>
<evidence type="ECO:0000259" key="5">
    <source>
        <dbReference type="PROSITE" id="PS50110"/>
    </source>
</evidence>
<dbReference type="Proteomes" id="UP000002256">
    <property type="component" value="Plasmid pR132503"/>
</dbReference>
<organism evidence="6 7">
    <name type="scientific">Rhizobium leguminosarum bv. trifolii (strain WSM1325)</name>
    <dbReference type="NCBI Taxonomy" id="395491"/>
    <lineage>
        <taxon>Bacteria</taxon>
        <taxon>Pseudomonadati</taxon>
        <taxon>Pseudomonadota</taxon>
        <taxon>Alphaproteobacteria</taxon>
        <taxon>Hyphomicrobiales</taxon>
        <taxon>Rhizobiaceae</taxon>
        <taxon>Rhizobium/Agrobacterium group</taxon>
        <taxon>Rhizobium</taxon>
    </lineage>
</organism>
<keyword evidence="6" id="KW-0614">Plasmid</keyword>
<dbReference type="Gene3D" id="3.40.50.2300">
    <property type="match status" value="1"/>
</dbReference>
<evidence type="ECO:0000256" key="4">
    <source>
        <dbReference type="PROSITE-ProRule" id="PRU00169"/>
    </source>
</evidence>
<dbReference type="InterPro" id="IPR011006">
    <property type="entry name" value="CheY-like_superfamily"/>
</dbReference>
<keyword evidence="2" id="KW-0805">Transcription regulation</keyword>
<protein>
    <submittedName>
        <fullName evidence="6">Response regulator receiver protein</fullName>
    </submittedName>
</protein>
<dbReference type="InterPro" id="IPR050595">
    <property type="entry name" value="Bact_response_regulator"/>
</dbReference>
<accession>C6B964</accession>
<evidence type="ECO:0000313" key="7">
    <source>
        <dbReference type="Proteomes" id="UP000002256"/>
    </source>
</evidence>
<evidence type="ECO:0000256" key="2">
    <source>
        <dbReference type="ARBA" id="ARBA00023015"/>
    </source>
</evidence>
<feature type="domain" description="Response regulatory" evidence="5">
    <location>
        <begin position="70"/>
        <end position="182"/>
    </location>
</feature>
<dbReference type="InterPro" id="IPR021327">
    <property type="entry name" value="DUF2934"/>
</dbReference>
<geneLocation type="plasmid" evidence="6 7">
    <name>pR132503</name>
</geneLocation>
<evidence type="ECO:0000256" key="1">
    <source>
        <dbReference type="ARBA" id="ARBA00022553"/>
    </source>
</evidence>
<sequence>MIDNRNEWIAARAYALWEQAGRPLGQDELHWEQAVLERNLLERTRASSDGAEVYARVPRRADPDPVEGRSVLIVEDEPQLRYNIVDFLDKAGYRTLQAANADEALIHLRHNDVDALYTDINMPGSMDGLGLVATVRSRWPHMRIIVTSGFVNLSHRDLKAGVTFVSKPTSGLELLNLMANSA</sequence>
<dbReference type="GO" id="GO:0000160">
    <property type="term" value="P:phosphorelay signal transduction system"/>
    <property type="evidence" value="ECO:0007669"/>
    <property type="project" value="InterPro"/>
</dbReference>
<gene>
    <name evidence="6" type="ordered locus">Rleg_5645</name>
</gene>
<reference evidence="6 7" key="1">
    <citation type="journal article" date="2010" name="Stand. Genomic Sci.">
        <title>Complete genome sequence of Rhizobium leguminosarum bv. trifolii strain WSM1325, an effective microsymbiont of annual Mediterranean clovers.</title>
        <authorList>
            <person name="Reeve W."/>
            <person name="O'Hara G."/>
            <person name="Chain P."/>
            <person name="Ardley J."/>
            <person name="Brau L."/>
            <person name="Nandesena K."/>
            <person name="Tiwari R."/>
            <person name="Copeland A."/>
            <person name="Nolan M."/>
            <person name="Han C."/>
            <person name="Brettin T."/>
            <person name="Land M."/>
            <person name="Ovchinikova G."/>
            <person name="Ivanova N."/>
            <person name="Mavromatis K."/>
            <person name="Markowitz V."/>
            <person name="Kyrpides N."/>
            <person name="Melino V."/>
            <person name="Denton M."/>
            <person name="Yates R."/>
            <person name="Howieson J."/>
        </authorList>
    </citation>
    <scope>NUCLEOTIDE SEQUENCE [LARGE SCALE GENOMIC DNA]</scope>
    <source>
        <strain evidence="7">WSM1325</strain>
        <plasmid evidence="7">Plasmid pR132503</plasmid>
    </source>
</reference>
<evidence type="ECO:0000256" key="3">
    <source>
        <dbReference type="ARBA" id="ARBA00023163"/>
    </source>
</evidence>
<evidence type="ECO:0000313" key="6">
    <source>
        <dbReference type="EMBL" id="ACS60452.1"/>
    </source>
</evidence>
<feature type="modified residue" description="4-aspartylphosphate" evidence="4">
    <location>
        <position position="119"/>
    </location>
</feature>
<dbReference type="KEGG" id="rlg:Rleg_5645"/>
<dbReference type="EMBL" id="CP001625">
    <property type="protein sequence ID" value="ACS60452.1"/>
    <property type="molecule type" value="Genomic_DNA"/>
</dbReference>
<dbReference type="SMART" id="SM00448">
    <property type="entry name" value="REC"/>
    <property type="match status" value="1"/>
</dbReference>